<gene>
    <name evidence="10" type="ORF">LTR09_000419</name>
</gene>
<evidence type="ECO:0000313" key="10">
    <source>
        <dbReference type="EMBL" id="KAK3058854.1"/>
    </source>
</evidence>
<keyword evidence="3 8" id="KW-0560">Oxidoreductase</keyword>
<dbReference type="FunFam" id="3.40.605.10:FF:000005">
    <property type="entry name" value="Succinate-semialdehyde dehydrogenase I"/>
    <property type="match status" value="1"/>
</dbReference>
<dbReference type="Gene3D" id="3.40.605.10">
    <property type="entry name" value="Aldehyde Dehydrogenase, Chain A, domain 1"/>
    <property type="match status" value="1"/>
</dbReference>
<dbReference type="PANTHER" id="PTHR43353">
    <property type="entry name" value="SUCCINATE-SEMIALDEHYDE DEHYDROGENASE, MITOCHONDRIAL"/>
    <property type="match status" value="1"/>
</dbReference>
<dbReference type="SUPFAM" id="SSF53720">
    <property type="entry name" value="ALDH-like"/>
    <property type="match status" value="1"/>
</dbReference>
<dbReference type="CDD" id="cd07103">
    <property type="entry name" value="ALDH_F5_SSADH_GabD"/>
    <property type="match status" value="1"/>
</dbReference>
<dbReference type="Pfam" id="PF00171">
    <property type="entry name" value="Aldedh"/>
    <property type="match status" value="1"/>
</dbReference>
<dbReference type="EMBL" id="JAWDJX010000001">
    <property type="protein sequence ID" value="KAK3058854.1"/>
    <property type="molecule type" value="Genomic_DNA"/>
</dbReference>
<dbReference type="GO" id="GO:0004777">
    <property type="term" value="F:succinate-semialdehyde dehydrogenase (NAD+) activity"/>
    <property type="evidence" value="ECO:0007669"/>
    <property type="project" value="TreeGrafter"/>
</dbReference>
<dbReference type="InterPro" id="IPR050740">
    <property type="entry name" value="Aldehyde_DH_Superfamily"/>
</dbReference>
<name>A0AAJ0GJP9_9PEZI</name>
<dbReference type="InterPro" id="IPR015590">
    <property type="entry name" value="Aldehyde_DH_dom"/>
</dbReference>
<dbReference type="FunFam" id="3.40.309.10:FF:000004">
    <property type="entry name" value="Succinate-semialdehyde dehydrogenase I"/>
    <property type="match status" value="1"/>
</dbReference>
<keyword evidence="11" id="KW-1185">Reference proteome</keyword>
<comment type="catalytic activity">
    <reaction evidence="5">
        <text>succinate semialdehyde + NAD(+) + H2O = succinate + NADH + 2 H(+)</text>
        <dbReference type="Rhea" id="RHEA:13217"/>
        <dbReference type="ChEBI" id="CHEBI:15377"/>
        <dbReference type="ChEBI" id="CHEBI:15378"/>
        <dbReference type="ChEBI" id="CHEBI:30031"/>
        <dbReference type="ChEBI" id="CHEBI:57540"/>
        <dbReference type="ChEBI" id="CHEBI:57706"/>
        <dbReference type="ChEBI" id="CHEBI:57945"/>
        <dbReference type="EC" id="1.2.1.16"/>
    </reaction>
</comment>
<evidence type="ECO:0000256" key="1">
    <source>
        <dbReference type="ARBA" id="ARBA00005176"/>
    </source>
</evidence>
<comment type="catalytic activity">
    <reaction evidence="4">
        <text>succinate semialdehyde + NADP(+) + H2O = succinate + NADPH + 2 H(+)</text>
        <dbReference type="Rhea" id="RHEA:13213"/>
        <dbReference type="ChEBI" id="CHEBI:15377"/>
        <dbReference type="ChEBI" id="CHEBI:15378"/>
        <dbReference type="ChEBI" id="CHEBI:30031"/>
        <dbReference type="ChEBI" id="CHEBI:57706"/>
        <dbReference type="ChEBI" id="CHEBI:57783"/>
        <dbReference type="ChEBI" id="CHEBI:58349"/>
        <dbReference type="EC" id="1.2.1.16"/>
    </reaction>
</comment>
<feature type="active site" evidence="7">
    <location>
        <position position="266"/>
    </location>
</feature>
<dbReference type="EC" id="1.2.1.16" evidence="6"/>
<evidence type="ECO:0000256" key="7">
    <source>
        <dbReference type="PROSITE-ProRule" id="PRU10007"/>
    </source>
</evidence>
<evidence type="ECO:0000256" key="8">
    <source>
        <dbReference type="RuleBase" id="RU003345"/>
    </source>
</evidence>
<dbReference type="InterPro" id="IPR029510">
    <property type="entry name" value="Ald_DH_CS_GLU"/>
</dbReference>
<evidence type="ECO:0000256" key="2">
    <source>
        <dbReference type="ARBA" id="ARBA00009986"/>
    </source>
</evidence>
<feature type="domain" description="Aldehyde dehydrogenase" evidence="9">
    <location>
        <begin position="27"/>
        <end position="490"/>
    </location>
</feature>
<evidence type="ECO:0000256" key="5">
    <source>
        <dbReference type="ARBA" id="ARBA00052698"/>
    </source>
</evidence>
<dbReference type="PROSITE" id="PS00687">
    <property type="entry name" value="ALDEHYDE_DEHYDR_GLU"/>
    <property type="match status" value="1"/>
</dbReference>
<dbReference type="InterPro" id="IPR016162">
    <property type="entry name" value="Ald_DH_N"/>
</dbReference>
<comment type="caution">
    <text evidence="10">The sequence shown here is derived from an EMBL/GenBank/DDBJ whole genome shotgun (WGS) entry which is preliminary data.</text>
</comment>
<organism evidence="10 11">
    <name type="scientific">Extremus antarcticus</name>
    <dbReference type="NCBI Taxonomy" id="702011"/>
    <lineage>
        <taxon>Eukaryota</taxon>
        <taxon>Fungi</taxon>
        <taxon>Dikarya</taxon>
        <taxon>Ascomycota</taxon>
        <taxon>Pezizomycotina</taxon>
        <taxon>Dothideomycetes</taxon>
        <taxon>Dothideomycetidae</taxon>
        <taxon>Mycosphaerellales</taxon>
        <taxon>Extremaceae</taxon>
        <taxon>Extremus</taxon>
    </lineage>
</organism>
<evidence type="ECO:0000256" key="4">
    <source>
        <dbReference type="ARBA" id="ARBA00050387"/>
    </source>
</evidence>
<sequence length="497" mass="53843">MAPQQKTLKDLKNKKLLHDQSFINGEWVNSASGKSTFDVVDPATLDKLATLPEMDKEDVKLAVNAAHEAFKTYKKTTARQRARMLRKWSDLCHENVDDLALIMTLENGKTLAESKGEVIYGASFLEWFATQAEMTHGEVVPVANPNQRIVTFKQPLGVAACLAPWNFPIAMITRKCGAALAAGCTTVWKPAGETPLSALAQAVLAEEAGFPKGSINVITSLTTVAEVGQELCENPKVHKLSFTGSTRVGKLLMQQSASTLKKLSLELGGNSPFIVFNDAKMETAVEAAVLAKFRNSGQTCVTANRIFVQSGVYDEFAKQLTERVKKMKVGAGTEEGVFVGPLTHDRAVEKAMSHINDAKKHGGQVLFGGEPMEGMGKGYFFQPTVITEMNTKMLTTREETFAPVIGLYRFETEDEVIDLANDCDVGLGSFVMTENMARSWRVAEALEVGMVGINVGMLSACESPFGGVKGSGFGREGGTQGINEYLTVKSMFINVAS</sequence>
<dbReference type="AlphaFoldDB" id="A0AAJ0GJP9"/>
<dbReference type="Proteomes" id="UP001271007">
    <property type="component" value="Unassembled WGS sequence"/>
</dbReference>
<accession>A0AAJ0GJP9</accession>
<dbReference type="InterPro" id="IPR016163">
    <property type="entry name" value="Ald_DH_C"/>
</dbReference>
<dbReference type="PANTHER" id="PTHR43353:SF5">
    <property type="entry name" value="SUCCINATE-SEMIALDEHYDE DEHYDROGENASE, MITOCHONDRIAL"/>
    <property type="match status" value="1"/>
</dbReference>
<dbReference type="GO" id="GO:0005737">
    <property type="term" value="C:cytoplasm"/>
    <property type="evidence" value="ECO:0007669"/>
    <property type="project" value="TreeGrafter"/>
</dbReference>
<evidence type="ECO:0000313" key="11">
    <source>
        <dbReference type="Proteomes" id="UP001271007"/>
    </source>
</evidence>
<comment type="pathway">
    <text evidence="1">Amino-acid degradation; 4-aminobutanoate degradation.</text>
</comment>
<reference evidence="10" key="1">
    <citation type="submission" date="2023-04" db="EMBL/GenBank/DDBJ databases">
        <title>Black Yeasts Isolated from many extreme environments.</title>
        <authorList>
            <person name="Coleine C."/>
            <person name="Stajich J.E."/>
            <person name="Selbmann L."/>
        </authorList>
    </citation>
    <scope>NUCLEOTIDE SEQUENCE</scope>
    <source>
        <strain evidence="10">CCFEE 5312</strain>
    </source>
</reference>
<dbReference type="GO" id="GO:0009450">
    <property type="term" value="P:gamma-aminobutyric acid catabolic process"/>
    <property type="evidence" value="ECO:0007669"/>
    <property type="project" value="TreeGrafter"/>
</dbReference>
<proteinExistence type="inferred from homology"/>
<evidence type="ECO:0000256" key="3">
    <source>
        <dbReference type="ARBA" id="ARBA00023002"/>
    </source>
</evidence>
<evidence type="ECO:0000259" key="9">
    <source>
        <dbReference type="Pfam" id="PF00171"/>
    </source>
</evidence>
<comment type="similarity">
    <text evidence="2 8">Belongs to the aldehyde dehydrogenase family.</text>
</comment>
<protein>
    <recommendedName>
        <fullName evidence="6">succinate-semialdehyde dehydrogenase [NAD(P)(+)]</fullName>
        <ecNumber evidence="6">1.2.1.16</ecNumber>
    </recommendedName>
</protein>
<evidence type="ECO:0000256" key="6">
    <source>
        <dbReference type="ARBA" id="ARBA00067047"/>
    </source>
</evidence>
<dbReference type="Gene3D" id="3.40.309.10">
    <property type="entry name" value="Aldehyde Dehydrogenase, Chain A, domain 2"/>
    <property type="match status" value="1"/>
</dbReference>
<dbReference type="InterPro" id="IPR016161">
    <property type="entry name" value="Ald_DH/histidinol_DH"/>
</dbReference>